<sequence length="243" mass="28683">MATLLNLSRFFNYTANNCLRKVTSAIICKQYYPALRLWKTPIAEYRTVKPPWMRPILDYQTEIQEWDEERGKICTDVTNEINNQIATDSIGRMFAVVQICGKQFKITEYDIIIIEGFWPPNIGDQLKLEKVLLVGSKDFTLIGRPILNRELVSVDATVIEKTLSHTKTRFRFRPRKQYRRINCKILLKRYFCFIPHVLLILMSLTFCFSVYRIQHTMLRINSININGNINEKKEVEGLDRVYY</sequence>
<dbReference type="InterPro" id="IPR028909">
    <property type="entry name" value="bL21-like"/>
</dbReference>
<gene>
    <name evidence="4" type="ORF">ALC56_06134</name>
</gene>
<dbReference type="AlphaFoldDB" id="A0A195FI24"/>
<keyword evidence="3" id="KW-0812">Transmembrane</keyword>
<evidence type="ECO:0000313" key="5">
    <source>
        <dbReference type="Proteomes" id="UP000078541"/>
    </source>
</evidence>
<evidence type="ECO:0000256" key="2">
    <source>
        <dbReference type="ARBA" id="ARBA00044129"/>
    </source>
</evidence>
<comment type="similarity">
    <text evidence="1">Belongs to the bacterial ribosomal protein bL21 family.</text>
</comment>
<dbReference type="STRING" id="34720.A0A195FI24"/>
<dbReference type="Pfam" id="PF00829">
    <property type="entry name" value="Ribosomal_L21p"/>
    <property type="match status" value="1"/>
</dbReference>
<organism evidence="4 5">
    <name type="scientific">Trachymyrmex septentrionalis</name>
    <dbReference type="NCBI Taxonomy" id="34720"/>
    <lineage>
        <taxon>Eukaryota</taxon>
        <taxon>Metazoa</taxon>
        <taxon>Ecdysozoa</taxon>
        <taxon>Arthropoda</taxon>
        <taxon>Hexapoda</taxon>
        <taxon>Insecta</taxon>
        <taxon>Pterygota</taxon>
        <taxon>Neoptera</taxon>
        <taxon>Endopterygota</taxon>
        <taxon>Hymenoptera</taxon>
        <taxon>Apocrita</taxon>
        <taxon>Aculeata</taxon>
        <taxon>Formicoidea</taxon>
        <taxon>Formicidae</taxon>
        <taxon>Myrmicinae</taxon>
        <taxon>Trachymyrmex</taxon>
    </lineage>
</organism>
<keyword evidence="4" id="KW-0687">Ribonucleoprotein</keyword>
<keyword evidence="4" id="KW-0689">Ribosomal protein</keyword>
<dbReference type="EMBL" id="KQ981606">
    <property type="protein sequence ID" value="KYN39639.1"/>
    <property type="molecule type" value="Genomic_DNA"/>
</dbReference>
<proteinExistence type="inferred from homology"/>
<evidence type="ECO:0000256" key="3">
    <source>
        <dbReference type="SAM" id="Phobius"/>
    </source>
</evidence>
<dbReference type="InterPro" id="IPR036164">
    <property type="entry name" value="bL21-like_sf"/>
</dbReference>
<dbReference type="SUPFAM" id="SSF141091">
    <property type="entry name" value="L21p-like"/>
    <property type="match status" value="1"/>
</dbReference>
<dbReference type="PANTHER" id="PTHR21349:SF0">
    <property type="entry name" value="LARGE RIBOSOMAL SUBUNIT PROTEIN BL21M"/>
    <property type="match status" value="1"/>
</dbReference>
<feature type="transmembrane region" description="Helical" evidence="3">
    <location>
        <begin position="190"/>
        <end position="211"/>
    </location>
</feature>
<dbReference type="GO" id="GO:0005762">
    <property type="term" value="C:mitochondrial large ribosomal subunit"/>
    <property type="evidence" value="ECO:0007669"/>
    <property type="project" value="TreeGrafter"/>
</dbReference>
<dbReference type="PANTHER" id="PTHR21349">
    <property type="entry name" value="50S RIBOSOMAL PROTEIN L21"/>
    <property type="match status" value="1"/>
</dbReference>
<evidence type="ECO:0000313" key="4">
    <source>
        <dbReference type="EMBL" id="KYN39639.1"/>
    </source>
</evidence>
<reference evidence="4 5" key="1">
    <citation type="submission" date="2016-03" db="EMBL/GenBank/DDBJ databases">
        <title>Trachymyrmex septentrionalis WGS genome.</title>
        <authorList>
            <person name="Nygaard S."/>
            <person name="Hu H."/>
            <person name="Boomsma J."/>
            <person name="Zhang G."/>
        </authorList>
    </citation>
    <scope>NUCLEOTIDE SEQUENCE [LARGE SCALE GENOMIC DNA]</scope>
    <source>
        <strain evidence="4">Tsep2-gDNA-1</strain>
        <tissue evidence="4">Whole body</tissue>
    </source>
</reference>
<keyword evidence="5" id="KW-1185">Reference proteome</keyword>
<keyword evidence="3" id="KW-1133">Transmembrane helix</keyword>
<dbReference type="Proteomes" id="UP000078541">
    <property type="component" value="Unassembled WGS sequence"/>
</dbReference>
<name>A0A195FI24_9HYME</name>
<evidence type="ECO:0000256" key="1">
    <source>
        <dbReference type="ARBA" id="ARBA00008563"/>
    </source>
</evidence>
<keyword evidence="3" id="KW-0472">Membrane</keyword>
<protein>
    <recommendedName>
        <fullName evidence="2">Large ribosomal subunit protein bL21m</fullName>
    </recommendedName>
</protein>
<accession>A0A195FI24</accession>
<dbReference type="GO" id="GO:0003735">
    <property type="term" value="F:structural constituent of ribosome"/>
    <property type="evidence" value="ECO:0007669"/>
    <property type="project" value="TreeGrafter"/>
</dbReference>